<dbReference type="EC" id="3.4.21.89" evidence="4 13"/>
<sequence>MLTQLFGPTWRRQLWQLVYMLNMVAFALVCWKGYSLVVDTETPVVVVLSGSMEPGYYRGDILFLASYPRPYKVGDVTVYSVENGKIPIVHRVIETHSDRRGQMLLTRGDNNKDDDVQLYGGQRWLYSDQVVGRVVGYIPYVGYVTLVMNDFPIVKYIVLGLVGISMLYERE</sequence>
<dbReference type="PRINTS" id="PR00728">
    <property type="entry name" value="SIGNALPTASE"/>
</dbReference>
<comment type="function">
    <text evidence="11">Catalytic component of the signal peptidase complex (SPC) which catalyzes the cleavage of N-terminal signal sequences from nascent proteins as they are translocated into the lumen of the endoplasmic reticulum. Specifically cleaves N-terminal signal peptides that contain a hydrophobic alpha-helix (h-region) shorter than 18-20 amino acids.</text>
</comment>
<evidence type="ECO:0000256" key="2">
    <source>
        <dbReference type="ARBA" id="ARBA00004648"/>
    </source>
</evidence>
<keyword evidence="15" id="KW-1185">Reference proteome</keyword>
<dbReference type="PANTHER" id="PTHR10806:SF6">
    <property type="entry name" value="SIGNAL PEPTIDASE COMPLEX CATALYTIC SUBUNIT SEC11"/>
    <property type="match status" value="1"/>
</dbReference>
<evidence type="ECO:0000313" key="15">
    <source>
        <dbReference type="Proteomes" id="UP000232875"/>
    </source>
</evidence>
<evidence type="ECO:0000256" key="13">
    <source>
        <dbReference type="RuleBase" id="RU362047"/>
    </source>
</evidence>
<dbReference type="SUPFAM" id="SSF51306">
    <property type="entry name" value="LexA/Signal peptidase"/>
    <property type="match status" value="1"/>
</dbReference>
<evidence type="ECO:0000256" key="5">
    <source>
        <dbReference type="ARBA" id="ARBA00019685"/>
    </source>
</evidence>
<gene>
    <name evidence="14" type="primary">SEC11</name>
    <name evidence="14" type="ORF">MVES_002883</name>
</gene>
<comment type="subunit">
    <text evidence="12">Component of the signal peptidase complex (SPC) composed of a catalytic subunit SEC11 and three accessory subunits SPC1, SPC2 and SPC3. The complex induces a local thinning of the ER membrane which is used to measure the length of the signal peptide (SP) h-region of protein substrates. This ensures the selectivity of the complex towards h-regions shorter than 18-20 amino acids. SPC associates with the translocon complex.</text>
</comment>
<dbReference type="GO" id="GO:0009003">
    <property type="term" value="F:signal peptidase activity"/>
    <property type="evidence" value="ECO:0007669"/>
    <property type="project" value="UniProtKB-EC"/>
</dbReference>
<evidence type="ECO:0000256" key="4">
    <source>
        <dbReference type="ARBA" id="ARBA00013208"/>
    </source>
</evidence>
<name>A0A2N1J998_9BASI</name>
<dbReference type="InterPro" id="IPR036286">
    <property type="entry name" value="LexA/Signal_pep-like_sf"/>
</dbReference>
<dbReference type="Gene3D" id="2.10.109.10">
    <property type="entry name" value="Umud Fragment, subunit A"/>
    <property type="match status" value="1"/>
</dbReference>
<reference evidence="14 15" key="1">
    <citation type="submission" date="2017-10" db="EMBL/GenBank/DDBJ databases">
        <title>A novel species of cold-tolerant Malassezia isolated from bats.</title>
        <authorList>
            <person name="Lorch J.M."/>
            <person name="Palmer J.M."/>
            <person name="Vanderwolf K.J."/>
            <person name="Schmidt K.Z."/>
            <person name="Verant M.L."/>
            <person name="Weller T.J."/>
            <person name="Blehert D.S."/>
        </authorList>
    </citation>
    <scope>NUCLEOTIDE SEQUENCE [LARGE SCALE GENOMIC DNA]</scope>
    <source>
        <strain evidence="14 15">NWHC:44797-103</strain>
    </source>
</reference>
<feature type="transmembrane region" description="Helical" evidence="13">
    <location>
        <begin position="151"/>
        <end position="168"/>
    </location>
</feature>
<accession>A0A2N1J998</accession>
<dbReference type="Proteomes" id="UP000232875">
    <property type="component" value="Unassembled WGS sequence"/>
</dbReference>
<feature type="transmembrane region" description="Helical" evidence="13">
    <location>
        <begin position="14"/>
        <end position="34"/>
    </location>
</feature>
<dbReference type="InterPro" id="IPR001733">
    <property type="entry name" value="Peptidase_S26B"/>
</dbReference>
<evidence type="ECO:0000313" key="14">
    <source>
        <dbReference type="EMBL" id="PKI83130.1"/>
    </source>
</evidence>
<keyword evidence="10 13" id="KW-0472">Membrane</keyword>
<evidence type="ECO:0000256" key="1">
    <source>
        <dbReference type="ARBA" id="ARBA00000677"/>
    </source>
</evidence>
<keyword evidence="7 13" id="KW-0256">Endoplasmic reticulum</keyword>
<keyword evidence="9 13" id="KW-1133">Transmembrane helix</keyword>
<evidence type="ECO:0000256" key="7">
    <source>
        <dbReference type="ARBA" id="ARBA00022824"/>
    </source>
</evidence>
<dbReference type="EMBL" id="KZ454992">
    <property type="protein sequence ID" value="PKI83130.1"/>
    <property type="molecule type" value="Genomic_DNA"/>
</dbReference>
<evidence type="ECO:0000256" key="6">
    <source>
        <dbReference type="ARBA" id="ARBA00022692"/>
    </source>
</evidence>
<keyword evidence="13" id="KW-0645">Protease</keyword>
<evidence type="ECO:0000256" key="9">
    <source>
        <dbReference type="ARBA" id="ARBA00022989"/>
    </source>
</evidence>
<evidence type="ECO:0000256" key="3">
    <source>
        <dbReference type="ARBA" id="ARBA00011035"/>
    </source>
</evidence>
<evidence type="ECO:0000256" key="10">
    <source>
        <dbReference type="ARBA" id="ARBA00023136"/>
    </source>
</evidence>
<dbReference type="NCBIfam" id="TIGR02228">
    <property type="entry name" value="sigpep_I_arch"/>
    <property type="match status" value="1"/>
</dbReference>
<protein>
    <recommendedName>
        <fullName evidence="5 13">Signal peptidase complex catalytic subunit SEC11</fullName>
        <ecNumber evidence="4 13">3.4.21.89</ecNumber>
    </recommendedName>
</protein>
<keyword evidence="13" id="KW-0378">Hydrolase</keyword>
<dbReference type="PANTHER" id="PTHR10806">
    <property type="entry name" value="SIGNAL PEPTIDASE COMPLEX CATALYTIC SUBUNIT SEC11"/>
    <property type="match status" value="1"/>
</dbReference>
<comment type="subcellular location">
    <subcellularLocation>
        <location evidence="2">Endoplasmic reticulum membrane</location>
        <topology evidence="2">Single-pass type II membrane protein</topology>
    </subcellularLocation>
</comment>
<organism evidence="14 15">
    <name type="scientific">Malassezia vespertilionis</name>
    <dbReference type="NCBI Taxonomy" id="2020962"/>
    <lineage>
        <taxon>Eukaryota</taxon>
        <taxon>Fungi</taxon>
        <taxon>Dikarya</taxon>
        <taxon>Basidiomycota</taxon>
        <taxon>Ustilaginomycotina</taxon>
        <taxon>Malasseziomycetes</taxon>
        <taxon>Malasseziales</taxon>
        <taxon>Malasseziaceae</taxon>
        <taxon>Malassezia</taxon>
    </lineage>
</organism>
<keyword evidence="8 13" id="KW-0735">Signal-anchor</keyword>
<dbReference type="AlphaFoldDB" id="A0A2N1J998"/>
<dbReference type="InterPro" id="IPR019533">
    <property type="entry name" value="Peptidase_S26"/>
</dbReference>
<dbReference type="GO" id="GO:0005787">
    <property type="term" value="C:signal peptidase complex"/>
    <property type="evidence" value="ECO:0007669"/>
    <property type="project" value="TreeGrafter"/>
</dbReference>
<comment type="catalytic activity">
    <reaction evidence="1 13">
        <text>Cleavage of hydrophobic, N-terminal signal or leader sequences from secreted and periplasmic proteins.</text>
        <dbReference type="EC" id="3.4.21.89"/>
    </reaction>
</comment>
<evidence type="ECO:0000256" key="11">
    <source>
        <dbReference type="ARBA" id="ARBA00045533"/>
    </source>
</evidence>
<dbReference type="STRING" id="2020962.A0A2N1J998"/>
<dbReference type="OrthoDB" id="10257561at2759"/>
<evidence type="ECO:0000256" key="8">
    <source>
        <dbReference type="ARBA" id="ARBA00022968"/>
    </source>
</evidence>
<dbReference type="GO" id="GO:0004252">
    <property type="term" value="F:serine-type endopeptidase activity"/>
    <property type="evidence" value="ECO:0007669"/>
    <property type="project" value="InterPro"/>
</dbReference>
<keyword evidence="6 13" id="KW-0812">Transmembrane</keyword>
<comment type="similarity">
    <text evidence="3 13">Belongs to the peptidase S26B family.</text>
</comment>
<dbReference type="CDD" id="cd06530">
    <property type="entry name" value="S26_SPase_I"/>
    <property type="match status" value="1"/>
</dbReference>
<evidence type="ECO:0000256" key="12">
    <source>
        <dbReference type="ARBA" id="ARBA00047037"/>
    </source>
</evidence>
<dbReference type="GO" id="GO:0006465">
    <property type="term" value="P:signal peptide processing"/>
    <property type="evidence" value="ECO:0007669"/>
    <property type="project" value="UniProtKB-UniRule"/>
</dbReference>
<proteinExistence type="inferred from homology"/>